<feature type="transmembrane region" description="Helical" evidence="1">
    <location>
        <begin position="168"/>
        <end position="189"/>
    </location>
</feature>
<dbReference type="EMBL" id="BAABLK010000025">
    <property type="protein sequence ID" value="GAA5226971.1"/>
    <property type="molecule type" value="Genomic_DNA"/>
</dbReference>
<reference evidence="3" key="1">
    <citation type="journal article" date="2019" name="Int. J. Syst. Evol. Microbiol.">
        <title>The Global Catalogue of Microorganisms (GCM) 10K type strain sequencing project: providing services to taxonomists for standard genome sequencing and annotation.</title>
        <authorList>
            <consortium name="The Broad Institute Genomics Platform"/>
            <consortium name="The Broad Institute Genome Sequencing Center for Infectious Disease"/>
            <person name="Wu L."/>
            <person name="Ma J."/>
        </authorList>
    </citation>
    <scope>NUCLEOTIDE SEQUENCE [LARGE SCALE GENOMIC DNA]</scope>
    <source>
        <strain evidence="3">JCM 18952</strain>
    </source>
</reference>
<feature type="transmembrane region" description="Helical" evidence="1">
    <location>
        <begin position="137"/>
        <end position="156"/>
    </location>
</feature>
<dbReference type="PANTHER" id="PTHR37305">
    <property type="entry name" value="INTEGRAL MEMBRANE PROTEIN-RELATED"/>
    <property type="match status" value="1"/>
</dbReference>
<dbReference type="CDD" id="cd21809">
    <property type="entry name" value="ABC-2_lan_permease-like"/>
    <property type="match status" value="1"/>
</dbReference>
<keyword evidence="1" id="KW-0812">Transmembrane</keyword>
<keyword evidence="1" id="KW-0472">Membrane</keyword>
<protein>
    <submittedName>
        <fullName evidence="2">ABC transporter permease</fullName>
    </submittedName>
</protein>
<gene>
    <name evidence="2" type="ORF">GCM10025778_15040</name>
</gene>
<dbReference type="RefSeq" id="WP_345467368.1">
    <property type="nucleotide sequence ID" value="NZ_BAABLK010000025.1"/>
</dbReference>
<comment type="caution">
    <text evidence="2">The sequence shown here is derived from an EMBL/GenBank/DDBJ whole genome shotgun (WGS) entry which is preliminary data.</text>
</comment>
<organism evidence="2 3">
    <name type="scientific">Paeniglutamicibacter antarcticus</name>
    <dbReference type="NCBI Taxonomy" id="494023"/>
    <lineage>
        <taxon>Bacteria</taxon>
        <taxon>Bacillati</taxon>
        <taxon>Actinomycetota</taxon>
        <taxon>Actinomycetes</taxon>
        <taxon>Micrococcales</taxon>
        <taxon>Micrococcaceae</taxon>
        <taxon>Paeniglutamicibacter</taxon>
    </lineage>
</organism>
<proteinExistence type="predicted"/>
<sequence>MLAVIQAELLKLHHSRILLVAIAVPLVAVLTGTFNYQLNAGSGIGSGWESLWSQVVVFYSLFFMSMGIAVLAAAVWRMEHQGSNWNALMTTTVPPFRIVTAKTTVLILLIIVMQFVLVAGTWIAGVTIAGLQGAMPALVVPVAALAVVAGGAVAAWQSLLSMLIRSFATPLALGLVGIIVGVVVPMAGYTKLAYVLPYSLVGRTLATGSVAVSDAAGLNLGQVGVILGTGIALIVAGLLVSTWLLRHRDVRI</sequence>
<dbReference type="Proteomes" id="UP001501257">
    <property type="component" value="Unassembled WGS sequence"/>
</dbReference>
<evidence type="ECO:0000313" key="3">
    <source>
        <dbReference type="Proteomes" id="UP001501257"/>
    </source>
</evidence>
<dbReference type="Pfam" id="PF12730">
    <property type="entry name" value="ABC2_membrane_4"/>
    <property type="match status" value="1"/>
</dbReference>
<accession>A0ABP9TK68</accession>
<feature type="transmembrane region" description="Helical" evidence="1">
    <location>
        <begin position="17"/>
        <end position="36"/>
    </location>
</feature>
<keyword evidence="3" id="KW-1185">Reference proteome</keyword>
<dbReference type="PANTHER" id="PTHR37305:SF1">
    <property type="entry name" value="MEMBRANE PROTEIN"/>
    <property type="match status" value="1"/>
</dbReference>
<evidence type="ECO:0000313" key="2">
    <source>
        <dbReference type="EMBL" id="GAA5226971.1"/>
    </source>
</evidence>
<evidence type="ECO:0000256" key="1">
    <source>
        <dbReference type="SAM" id="Phobius"/>
    </source>
</evidence>
<name>A0ABP9TK68_9MICC</name>
<feature type="transmembrane region" description="Helical" evidence="1">
    <location>
        <begin position="56"/>
        <end position="76"/>
    </location>
</feature>
<keyword evidence="1" id="KW-1133">Transmembrane helix</keyword>
<feature type="transmembrane region" description="Helical" evidence="1">
    <location>
        <begin position="223"/>
        <end position="245"/>
    </location>
</feature>
<feature type="transmembrane region" description="Helical" evidence="1">
    <location>
        <begin position="105"/>
        <end position="131"/>
    </location>
</feature>